<evidence type="ECO:0000313" key="1">
    <source>
        <dbReference type="EMBL" id="BCJ45044.1"/>
    </source>
</evidence>
<evidence type="ECO:0000313" key="2">
    <source>
        <dbReference type="Proteomes" id="UP000676967"/>
    </source>
</evidence>
<evidence type="ECO:0008006" key="3">
    <source>
        <dbReference type="Google" id="ProtNLM"/>
    </source>
</evidence>
<gene>
    <name evidence="1" type="ORF">Aiant_57010</name>
</gene>
<sequence>MLVAATVGLAAAGCTDDRRAEEPTPSSSTVAPSMTFEEAYRKLPMNGTKALPITWDLSALPDTDEVLAARRSLAFIYWERQATDWTEVIPIGRFVYTEAFYEEFLAPFARSSAVQDPLIGPIWVKVMGVERTGPNRATVTFCTDHGYWRHAEEKHFKVRQDRANLESYVMENVESGDGERHWLADHLIDNDGDRQAKYGAECTKWARHQA</sequence>
<accession>A0ABM7M0D6</accession>
<reference evidence="1 2" key="1">
    <citation type="submission" date="2020-08" db="EMBL/GenBank/DDBJ databases">
        <title>Whole genome shotgun sequence of Actinoplanes ianthinogenes NBRC 13996.</title>
        <authorList>
            <person name="Komaki H."/>
            <person name="Tamura T."/>
        </authorList>
    </citation>
    <scope>NUCLEOTIDE SEQUENCE [LARGE SCALE GENOMIC DNA]</scope>
    <source>
        <strain evidence="1 2">NBRC 13996</strain>
    </source>
</reference>
<protein>
    <recommendedName>
        <fullName evidence="3">Lipoprotein</fullName>
    </recommendedName>
</protein>
<dbReference type="Proteomes" id="UP000676967">
    <property type="component" value="Chromosome"/>
</dbReference>
<dbReference type="EMBL" id="AP023356">
    <property type="protein sequence ID" value="BCJ45044.1"/>
    <property type="molecule type" value="Genomic_DNA"/>
</dbReference>
<keyword evidence="2" id="KW-1185">Reference proteome</keyword>
<name>A0ABM7M0D6_9ACTN</name>
<organism evidence="1 2">
    <name type="scientific">Actinoplanes ianthinogenes</name>
    <dbReference type="NCBI Taxonomy" id="122358"/>
    <lineage>
        <taxon>Bacteria</taxon>
        <taxon>Bacillati</taxon>
        <taxon>Actinomycetota</taxon>
        <taxon>Actinomycetes</taxon>
        <taxon>Micromonosporales</taxon>
        <taxon>Micromonosporaceae</taxon>
        <taxon>Actinoplanes</taxon>
    </lineage>
</organism>
<proteinExistence type="predicted"/>